<dbReference type="GeneTree" id="ENSGT00940000173497"/>
<organism evidence="4 5">
    <name type="scientific">Takifugu rubripes</name>
    <name type="common">Japanese pufferfish</name>
    <name type="synonym">Fugu rubripes</name>
    <dbReference type="NCBI Taxonomy" id="31033"/>
    <lineage>
        <taxon>Eukaryota</taxon>
        <taxon>Metazoa</taxon>
        <taxon>Chordata</taxon>
        <taxon>Craniata</taxon>
        <taxon>Vertebrata</taxon>
        <taxon>Euteleostomi</taxon>
        <taxon>Actinopterygii</taxon>
        <taxon>Neopterygii</taxon>
        <taxon>Teleostei</taxon>
        <taxon>Neoteleostei</taxon>
        <taxon>Acanthomorphata</taxon>
        <taxon>Eupercaria</taxon>
        <taxon>Tetraodontiformes</taxon>
        <taxon>Tetradontoidea</taxon>
        <taxon>Tetraodontidae</taxon>
        <taxon>Takifugu</taxon>
    </lineage>
</organism>
<evidence type="ECO:0000313" key="4">
    <source>
        <dbReference type="Ensembl" id="ENSTRUP00000063191.1"/>
    </source>
</evidence>
<dbReference type="FunCoup" id="A0A674MPZ0">
    <property type="interactions" value="5"/>
</dbReference>
<dbReference type="PANTHER" id="PTHR23210">
    <property type="entry name" value="ACTIVATING TRANSCRIPTION FACTOR 7 INTERACTING PROTEIN"/>
    <property type="match status" value="1"/>
</dbReference>
<proteinExistence type="predicted"/>
<dbReference type="Ensembl" id="ENSTRUT00000072886.1">
    <property type="protein sequence ID" value="ENSTRUP00000063191.1"/>
    <property type="gene ID" value="ENSTRUG00000027368.1"/>
</dbReference>
<reference evidence="4 5" key="1">
    <citation type="journal article" date="2011" name="Genome Biol. Evol.">
        <title>Integration of the genetic map and genome assembly of fugu facilitates insights into distinct features of genome evolution in teleosts and mammals.</title>
        <authorList>
            <person name="Kai W."/>
            <person name="Kikuchi K."/>
            <person name="Tohari S."/>
            <person name="Chew A.K."/>
            <person name="Tay A."/>
            <person name="Fujiwara A."/>
            <person name="Hosoya S."/>
            <person name="Suetake H."/>
            <person name="Naruse K."/>
            <person name="Brenner S."/>
            <person name="Suzuki Y."/>
            <person name="Venkatesh B."/>
        </authorList>
    </citation>
    <scope>NUCLEOTIDE SEQUENCE [LARGE SCALE GENOMIC DNA]</scope>
</reference>
<dbReference type="AlphaFoldDB" id="A0A674MPZ0"/>
<feature type="region of interest" description="Disordered" evidence="2">
    <location>
        <begin position="195"/>
        <end position="235"/>
    </location>
</feature>
<dbReference type="GO" id="GO:0003712">
    <property type="term" value="F:transcription coregulator activity"/>
    <property type="evidence" value="ECO:0007669"/>
    <property type="project" value="TreeGrafter"/>
</dbReference>
<evidence type="ECO:0000259" key="3">
    <source>
        <dbReference type="Pfam" id="PF16794"/>
    </source>
</evidence>
<name>A0A674MPZ0_TAKRU</name>
<dbReference type="PANTHER" id="PTHR23210:SF26">
    <property type="entry name" value="ACTIVATING TRANSCRIPTION FACTOR 7-INTERACTING PROTEIN 1"/>
    <property type="match status" value="1"/>
</dbReference>
<evidence type="ECO:0000313" key="5">
    <source>
        <dbReference type="Proteomes" id="UP000005226"/>
    </source>
</evidence>
<reference evidence="4" key="3">
    <citation type="submission" date="2025-09" db="UniProtKB">
        <authorList>
            <consortium name="Ensembl"/>
        </authorList>
    </citation>
    <scope>IDENTIFICATION</scope>
</reference>
<evidence type="ECO:0000256" key="1">
    <source>
        <dbReference type="SAM" id="Coils"/>
    </source>
</evidence>
<feature type="region of interest" description="Disordered" evidence="2">
    <location>
        <begin position="108"/>
        <end position="133"/>
    </location>
</feature>
<feature type="domain" description="Activating transcription factor 7-interacting protein Fn3" evidence="3">
    <location>
        <begin position="263"/>
        <end position="364"/>
    </location>
</feature>
<dbReference type="GO" id="GO:0005634">
    <property type="term" value="C:nucleus"/>
    <property type="evidence" value="ECO:0007669"/>
    <property type="project" value="TreeGrafter"/>
</dbReference>
<dbReference type="Proteomes" id="UP000005226">
    <property type="component" value="Chromosome 5"/>
</dbReference>
<keyword evidence="5" id="KW-1185">Reference proteome</keyword>
<dbReference type="Pfam" id="PF16794">
    <property type="entry name" value="fn3_4"/>
    <property type="match status" value="1"/>
</dbReference>
<dbReference type="OMA" id="RRDCRIN"/>
<evidence type="ECO:0000256" key="2">
    <source>
        <dbReference type="SAM" id="MobiDB-lite"/>
    </source>
</evidence>
<feature type="coiled-coil region" evidence="1">
    <location>
        <begin position="53"/>
        <end position="100"/>
    </location>
</feature>
<protein>
    <recommendedName>
        <fullName evidence="3">Activating transcription factor 7-interacting protein Fn3 domain-containing protein</fullName>
    </recommendedName>
</protein>
<keyword evidence="1" id="KW-0175">Coiled coil</keyword>
<dbReference type="GO" id="GO:0005667">
    <property type="term" value="C:transcription regulator complex"/>
    <property type="evidence" value="ECO:0007669"/>
    <property type="project" value="TreeGrafter"/>
</dbReference>
<dbReference type="InterPro" id="IPR056565">
    <property type="entry name" value="Fn3_ATF7IP"/>
</dbReference>
<dbReference type="GO" id="GO:0006355">
    <property type="term" value="P:regulation of DNA-templated transcription"/>
    <property type="evidence" value="ECO:0007669"/>
    <property type="project" value="TreeGrafter"/>
</dbReference>
<dbReference type="InParanoid" id="A0A674MPZ0"/>
<dbReference type="InterPro" id="IPR026085">
    <property type="entry name" value="ATF7-int"/>
</dbReference>
<sequence length="369" mass="41324">MSYEMKSFLILCLSVLRMERFSSPPSPGTNNKKFKFSQFDVQSLVEQEVRSAMERHETKLKGLIETIEHLDRKINYESTIQKLEVRINMVSQKAEAALAQMAKRRAKARAFLSSDSEENSPETSPQRDKNDEEAMEMDEEIFKIMETTKSAIKKMQHDKLALTAAAADLSEERCLPAPECKAGPFLGGNACELQEQTKDPKNRPKPENHPEATANAGEEKGRPSPPRNGLKCSRSGQCEHTYPPLPPIAFPSVLSIEAASYSIPPKPSVRLVLIRKPARLSVLWNIVEKDPFAPPMDNYTIYMSVEKDRGSRVFSSWTQIGLVQDRPLPICAMISKYKPGHKVGVAVVGKDRFGRYGPYSDIVTATIPD</sequence>
<gene>
    <name evidence="4" type="primary">atf7ip2</name>
</gene>
<feature type="compositionally biased region" description="Basic and acidic residues" evidence="2">
    <location>
        <begin position="195"/>
        <end position="210"/>
    </location>
</feature>
<reference evidence="4" key="2">
    <citation type="submission" date="2025-08" db="UniProtKB">
        <authorList>
            <consortium name="Ensembl"/>
        </authorList>
    </citation>
    <scope>IDENTIFICATION</scope>
</reference>
<accession>A0A674MPZ0</accession>